<dbReference type="AlphaFoldDB" id="A0A371P8M7"/>
<protein>
    <submittedName>
        <fullName evidence="3">Uncharacterized protein</fullName>
    </submittedName>
</protein>
<evidence type="ECO:0000256" key="1">
    <source>
        <dbReference type="SAM" id="MobiDB-lite"/>
    </source>
</evidence>
<proteinExistence type="predicted"/>
<keyword evidence="4" id="KW-1185">Reference proteome</keyword>
<feature type="chain" id="PRO_5016639447" evidence="2">
    <location>
        <begin position="28"/>
        <end position="229"/>
    </location>
</feature>
<sequence length="229" mass="23806">MKKLVGALGTIGVVVALLVGPSATQQAVSAGVPQVTVSGTPAVGSELTAVGADWGATPDSDTFEWLRDGEGDVLSRQATYVPTEADLDHTLVVVERVRMGDEQGDSSSTPLEVGPAQAVSPPAAGGSGAAPAPAPAAIVPAVNTKAPTVKGTAKVGKRLSVRSKGRWTAPGHSFRYQWLRNGKKIPKATKTSYQLTKKDRRKKITLRVSAVRSGYPTVTATSRATKKVR</sequence>
<keyword evidence="2" id="KW-0732">Signal</keyword>
<evidence type="ECO:0000313" key="4">
    <source>
        <dbReference type="Proteomes" id="UP000265581"/>
    </source>
</evidence>
<feature type="region of interest" description="Disordered" evidence="1">
    <location>
        <begin position="100"/>
        <end position="133"/>
    </location>
</feature>
<feature type="compositionally biased region" description="Low complexity" evidence="1">
    <location>
        <begin position="113"/>
        <end position="133"/>
    </location>
</feature>
<dbReference type="EMBL" id="QUBR01000001">
    <property type="protein sequence ID" value="REK72279.1"/>
    <property type="molecule type" value="Genomic_DNA"/>
</dbReference>
<feature type="signal peptide" evidence="2">
    <location>
        <begin position="1"/>
        <end position="27"/>
    </location>
</feature>
<gene>
    <name evidence="3" type="ORF">DX116_01155</name>
</gene>
<accession>A0A371P8M7</accession>
<name>A0A371P8M7_9ACTN</name>
<dbReference type="Gene3D" id="2.60.40.2700">
    <property type="match status" value="2"/>
</dbReference>
<comment type="caution">
    <text evidence="3">The sequence shown here is derived from an EMBL/GenBank/DDBJ whole genome shotgun (WGS) entry which is preliminary data.</text>
</comment>
<dbReference type="RefSeq" id="WP_119702411.1">
    <property type="nucleotide sequence ID" value="NZ_JBHSOI010000001.1"/>
</dbReference>
<reference evidence="3 4" key="1">
    <citation type="submission" date="2018-08" db="EMBL/GenBank/DDBJ databases">
        <title>Aeromicrobium sp. M2KJ-4, whole genome shotgun sequence.</title>
        <authorList>
            <person name="Tuo L."/>
        </authorList>
    </citation>
    <scope>NUCLEOTIDE SEQUENCE [LARGE SCALE GENOMIC DNA]</scope>
    <source>
        <strain evidence="3 4">M2KJ-4</strain>
    </source>
</reference>
<evidence type="ECO:0000256" key="2">
    <source>
        <dbReference type="SAM" id="SignalP"/>
    </source>
</evidence>
<dbReference type="Proteomes" id="UP000265581">
    <property type="component" value="Unassembled WGS sequence"/>
</dbReference>
<organism evidence="3 4">
    <name type="scientific">Aeromicrobium endophyticum</name>
    <dbReference type="NCBI Taxonomy" id="2292704"/>
    <lineage>
        <taxon>Bacteria</taxon>
        <taxon>Bacillati</taxon>
        <taxon>Actinomycetota</taxon>
        <taxon>Actinomycetes</taxon>
        <taxon>Propionibacteriales</taxon>
        <taxon>Nocardioidaceae</taxon>
        <taxon>Aeromicrobium</taxon>
    </lineage>
</organism>
<evidence type="ECO:0000313" key="3">
    <source>
        <dbReference type="EMBL" id="REK72279.1"/>
    </source>
</evidence>
<dbReference type="OrthoDB" id="3747236at2"/>